<organism evidence="2 3">
    <name type="scientific">Mordavella massiliensis</name>
    <dbReference type="NCBI Taxonomy" id="1871024"/>
    <lineage>
        <taxon>Bacteria</taxon>
        <taxon>Bacillati</taxon>
        <taxon>Bacillota</taxon>
        <taxon>Clostridia</taxon>
        <taxon>Eubacteriales</taxon>
        <taxon>Clostridiaceae</taxon>
        <taxon>Mordavella</taxon>
    </lineage>
</organism>
<dbReference type="EMBL" id="JACJKS010000003">
    <property type="protein sequence ID" value="MBM6947573.1"/>
    <property type="molecule type" value="Genomic_DNA"/>
</dbReference>
<dbReference type="Proteomes" id="UP000705508">
    <property type="component" value="Unassembled WGS sequence"/>
</dbReference>
<evidence type="ECO:0000313" key="3">
    <source>
        <dbReference type="Proteomes" id="UP000705508"/>
    </source>
</evidence>
<dbReference type="InterPro" id="IPR011437">
    <property type="entry name" value="DUF1540"/>
</dbReference>
<protein>
    <submittedName>
        <fullName evidence="2">DUF1540 domain-containing protein</fullName>
    </submittedName>
</protein>
<dbReference type="Pfam" id="PF07561">
    <property type="entry name" value="DUF1540"/>
    <property type="match status" value="2"/>
</dbReference>
<dbReference type="RefSeq" id="WP_204905627.1">
    <property type="nucleotide sequence ID" value="NZ_JACJKS010000003.1"/>
</dbReference>
<evidence type="ECO:0000259" key="1">
    <source>
        <dbReference type="Pfam" id="PF07561"/>
    </source>
</evidence>
<gene>
    <name evidence="2" type="ORF">H6A20_02705</name>
</gene>
<evidence type="ECO:0000313" key="2">
    <source>
        <dbReference type="EMBL" id="MBM6947573.1"/>
    </source>
</evidence>
<proteinExistence type="predicted"/>
<feature type="domain" description="DUF1540" evidence="1">
    <location>
        <begin position="74"/>
        <end position="112"/>
    </location>
</feature>
<sequence>MPELKCTVQTCKHNQNYYCTLDKIQVGGNAAKKPEETCCDSFAERGGAGGASYSNAAYGAYTDSAGSASACSCVDCQAVECRYNDNCHCHAGKISVEGGNACQSSETECATFTC</sequence>
<reference evidence="2" key="1">
    <citation type="submission" date="2020-08" db="EMBL/GenBank/DDBJ databases">
        <authorList>
            <person name="Cejkova D."/>
            <person name="Kubasova T."/>
            <person name="Jahodarova E."/>
            <person name="Rychlik I."/>
        </authorList>
    </citation>
    <scope>NUCLEOTIDE SEQUENCE</scope>
    <source>
        <strain evidence="2">An582</strain>
    </source>
</reference>
<feature type="domain" description="DUF1540" evidence="1">
    <location>
        <begin position="5"/>
        <end position="42"/>
    </location>
</feature>
<comment type="caution">
    <text evidence="2">The sequence shown here is derived from an EMBL/GenBank/DDBJ whole genome shotgun (WGS) entry which is preliminary data.</text>
</comment>
<dbReference type="AlphaFoldDB" id="A0A939BFR5"/>
<reference evidence="2" key="2">
    <citation type="journal article" date="2021" name="Sci. Rep.">
        <title>The distribution of antibiotic resistance genes in chicken gut microbiota commensals.</title>
        <authorList>
            <person name="Juricova H."/>
            <person name="Matiasovicova J."/>
            <person name="Kubasova T."/>
            <person name="Cejkova D."/>
            <person name="Rychlik I."/>
        </authorList>
    </citation>
    <scope>NUCLEOTIDE SEQUENCE</scope>
    <source>
        <strain evidence="2">An582</strain>
    </source>
</reference>
<accession>A0A939BFR5</accession>
<name>A0A939BFR5_9CLOT</name>